<feature type="domain" description="Beta-lactamase class A catalytic" evidence="2">
    <location>
        <begin position="140"/>
        <end position="287"/>
    </location>
</feature>
<protein>
    <submittedName>
        <fullName evidence="3">Beta-lactamase enzyme family protein</fullName>
    </submittedName>
</protein>
<sequence length="316" mass="34214">MTGGRRKATPRLAVALALLLPLVVPPPNVPEASYAALPVSGGLGQVDRASGAQEAILGRIESSVEVENLPPIPAKEIGKRLDRYLAGRPGPVSAMVKDLATGRVYRYHPGERMITASSAKVQILLALLLRTPWKKLPKAVRHDAEQMIRYSDNHAADRLWLRIGGATGFTEAGRRFGLKHTHGVPGSCVDLYCWGITRTSAEDQVRLMQALVSRKSPLSKKERDQVLRLMGTVVDGQDWGVSAAACGGDRVALKNGWLKRVSNKLWATISVGLVRSDGHDYAIAVLTEGSPEVGYGIATVEGVVQRIMQSFRKCRA</sequence>
<keyword evidence="1" id="KW-0732">Signal</keyword>
<feature type="chain" id="PRO_5038530919" evidence="1">
    <location>
        <begin position="27"/>
        <end position="316"/>
    </location>
</feature>
<evidence type="ECO:0000313" key="4">
    <source>
        <dbReference type="Proteomes" id="UP000199202"/>
    </source>
</evidence>
<dbReference type="Gene3D" id="3.40.710.10">
    <property type="entry name" value="DD-peptidase/beta-lactamase superfamily"/>
    <property type="match status" value="1"/>
</dbReference>
<dbReference type="PANTHER" id="PTHR35333:SF3">
    <property type="entry name" value="BETA-LACTAMASE-TYPE TRANSPEPTIDASE FOLD CONTAINING PROTEIN"/>
    <property type="match status" value="1"/>
</dbReference>
<keyword evidence="4" id="KW-1185">Reference proteome</keyword>
<dbReference type="InterPro" id="IPR045155">
    <property type="entry name" value="Beta-lactam_cat"/>
</dbReference>
<dbReference type="SUPFAM" id="SSF56601">
    <property type="entry name" value="beta-lactamase/transpeptidase-like"/>
    <property type="match status" value="1"/>
</dbReference>
<dbReference type="GO" id="GO:0030655">
    <property type="term" value="P:beta-lactam antibiotic catabolic process"/>
    <property type="evidence" value="ECO:0007669"/>
    <property type="project" value="InterPro"/>
</dbReference>
<dbReference type="STRING" id="633440.SAMN05421869_1265"/>
<gene>
    <name evidence="3" type="ORF">SAMN05421869_1265</name>
</gene>
<dbReference type="Pfam" id="PF13354">
    <property type="entry name" value="Beta-lactamase2"/>
    <property type="match status" value="1"/>
</dbReference>
<dbReference type="EMBL" id="FNDJ01000026">
    <property type="protein sequence ID" value="SDL44693.1"/>
    <property type="molecule type" value="Genomic_DNA"/>
</dbReference>
<dbReference type="InterPro" id="IPR012338">
    <property type="entry name" value="Beta-lactam/transpept-like"/>
</dbReference>
<feature type="signal peptide" evidence="1">
    <location>
        <begin position="1"/>
        <end position="26"/>
    </location>
</feature>
<evidence type="ECO:0000256" key="1">
    <source>
        <dbReference type="SAM" id="SignalP"/>
    </source>
</evidence>
<proteinExistence type="predicted"/>
<accession>A0A1G9K605</accession>
<organism evidence="3 4">
    <name type="scientific">Nonomuraea jiangxiensis</name>
    <dbReference type="NCBI Taxonomy" id="633440"/>
    <lineage>
        <taxon>Bacteria</taxon>
        <taxon>Bacillati</taxon>
        <taxon>Actinomycetota</taxon>
        <taxon>Actinomycetes</taxon>
        <taxon>Streptosporangiales</taxon>
        <taxon>Streptosporangiaceae</taxon>
        <taxon>Nonomuraea</taxon>
    </lineage>
</organism>
<evidence type="ECO:0000259" key="2">
    <source>
        <dbReference type="Pfam" id="PF13354"/>
    </source>
</evidence>
<evidence type="ECO:0000313" key="3">
    <source>
        <dbReference type="EMBL" id="SDL44693.1"/>
    </source>
</evidence>
<name>A0A1G9K605_9ACTN</name>
<dbReference type="PANTHER" id="PTHR35333">
    <property type="entry name" value="BETA-LACTAMASE"/>
    <property type="match status" value="1"/>
</dbReference>
<dbReference type="GO" id="GO:0008800">
    <property type="term" value="F:beta-lactamase activity"/>
    <property type="evidence" value="ECO:0007669"/>
    <property type="project" value="InterPro"/>
</dbReference>
<dbReference type="GO" id="GO:0046677">
    <property type="term" value="P:response to antibiotic"/>
    <property type="evidence" value="ECO:0007669"/>
    <property type="project" value="InterPro"/>
</dbReference>
<reference evidence="3 4" key="1">
    <citation type="submission" date="2016-10" db="EMBL/GenBank/DDBJ databases">
        <authorList>
            <person name="de Groot N.N."/>
        </authorList>
    </citation>
    <scope>NUCLEOTIDE SEQUENCE [LARGE SCALE GENOMIC DNA]</scope>
    <source>
        <strain evidence="3 4">CGMCC 4.6533</strain>
    </source>
</reference>
<dbReference type="Proteomes" id="UP000199202">
    <property type="component" value="Unassembled WGS sequence"/>
</dbReference>
<dbReference type="AlphaFoldDB" id="A0A1G9K605"/>
<dbReference type="InterPro" id="IPR000871">
    <property type="entry name" value="Beta-lactam_class-A"/>
</dbReference>